<comment type="caution">
    <text evidence="2">The sequence shown here is derived from an EMBL/GenBank/DDBJ whole genome shotgun (WGS) entry which is preliminary data.</text>
</comment>
<accession>A0A4S4LNS0</accession>
<proteinExistence type="predicted"/>
<feature type="compositionally biased region" description="Basic residues" evidence="1">
    <location>
        <begin position="66"/>
        <end position="78"/>
    </location>
</feature>
<evidence type="ECO:0000313" key="3">
    <source>
        <dbReference type="Proteomes" id="UP000310158"/>
    </source>
</evidence>
<name>A0A4S4LNS0_9AGAM</name>
<dbReference type="OrthoDB" id="205993at2759"/>
<protein>
    <recommendedName>
        <fullName evidence="4">DUF654-domain-containing protein</fullName>
    </recommendedName>
</protein>
<dbReference type="InterPro" id="IPR006994">
    <property type="entry name" value="TCF25/Rqc1"/>
</dbReference>
<dbReference type="GO" id="GO:0072344">
    <property type="term" value="P:rescue of stalled ribosome"/>
    <property type="evidence" value="ECO:0007669"/>
    <property type="project" value="TreeGrafter"/>
</dbReference>
<feature type="compositionally biased region" description="Acidic residues" evidence="1">
    <location>
        <begin position="793"/>
        <end position="809"/>
    </location>
</feature>
<feature type="compositionally biased region" description="Low complexity" evidence="1">
    <location>
        <begin position="90"/>
        <end position="107"/>
    </location>
</feature>
<dbReference type="GO" id="GO:1990112">
    <property type="term" value="C:RQC complex"/>
    <property type="evidence" value="ECO:0007669"/>
    <property type="project" value="TreeGrafter"/>
</dbReference>
<feature type="region of interest" description="Disordered" evidence="1">
    <location>
        <begin position="782"/>
        <end position="853"/>
    </location>
</feature>
<evidence type="ECO:0000256" key="1">
    <source>
        <dbReference type="SAM" id="MobiDB-lite"/>
    </source>
</evidence>
<reference evidence="2 3" key="1">
    <citation type="submission" date="2019-02" db="EMBL/GenBank/DDBJ databases">
        <title>Genome sequencing of the rare red list fungi Bondarzewia mesenterica.</title>
        <authorList>
            <person name="Buettner E."/>
            <person name="Kellner H."/>
        </authorList>
    </citation>
    <scope>NUCLEOTIDE SEQUENCE [LARGE SCALE GENOMIC DNA]</scope>
    <source>
        <strain evidence="2 3">DSM 108281</strain>
    </source>
</reference>
<organism evidence="2 3">
    <name type="scientific">Bondarzewia mesenterica</name>
    <dbReference type="NCBI Taxonomy" id="1095465"/>
    <lineage>
        <taxon>Eukaryota</taxon>
        <taxon>Fungi</taxon>
        <taxon>Dikarya</taxon>
        <taxon>Basidiomycota</taxon>
        <taxon>Agaricomycotina</taxon>
        <taxon>Agaricomycetes</taxon>
        <taxon>Russulales</taxon>
        <taxon>Bondarzewiaceae</taxon>
        <taxon>Bondarzewia</taxon>
    </lineage>
</organism>
<dbReference type="EMBL" id="SGPL01000320">
    <property type="protein sequence ID" value="THH13849.1"/>
    <property type="molecule type" value="Genomic_DNA"/>
</dbReference>
<dbReference type="PANTHER" id="PTHR22684:SF0">
    <property type="entry name" value="RIBOSOME QUALITY CONTROL COMPLEX SUBUNIT TCF25"/>
    <property type="match status" value="1"/>
</dbReference>
<feature type="compositionally biased region" description="Basic and acidic residues" evidence="1">
    <location>
        <begin position="842"/>
        <end position="853"/>
    </location>
</feature>
<dbReference type="AlphaFoldDB" id="A0A4S4LNS0"/>
<feature type="compositionally biased region" description="Low complexity" evidence="1">
    <location>
        <begin position="196"/>
        <end position="206"/>
    </location>
</feature>
<dbReference type="GO" id="GO:1990116">
    <property type="term" value="P:ribosome-associated ubiquitin-dependent protein catabolic process"/>
    <property type="evidence" value="ECO:0007669"/>
    <property type="project" value="TreeGrafter"/>
</dbReference>
<gene>
    <name evidence="2" type="ORF">EW146_g6417</name>
</gene>
<feature type="region of interest" description="Disordered" evidence="1">
    <location>
        <begin position="196"/>
        <end position="223"/>
    </location>
</feature>
<evidence type="ECO:0008006" key="4">
    <source>
        <dbReference type="Google" id="ProtNLM"/>
    </source>
</evidence>
<evidence type="ECO:0000313" key="2">
    <source>
        <dbReference type="EMBL" id="THH13849.1"/>
    </source>
</evidence>
<keyword evidence="3" id="KW-1185">Reference proteome</keyword>
<feature type="region of interest" description="Disordered" evidence="1">
    <location>
        <begin position="1"/>
        <end position="138"/>
    </location>
</feature>
<sequence length="853" mass="94324">MPPRSSKRQQREQEELLALGGSVGLEQSSGEEDHQVPAKSGFAALNQLLPADDGDDDDERSGPQKTKAKKSKKKKKKSTASSTLIQAVRSPLTPASPSAASLSISTPVPGPSKQERKALKKQKAKERKDGKDEIDKALEELSIKYPDFQNVASKTSPAPDQSSQELNTLLSVSISHLDPDAEMRKFFGAKVISASKSASGSSSPNSRRQPASRSNLTRPQPTWWPAKMREGLSLRPLSDEECKYKAIRNAWSDISERWWTVEYSKRYKGVTMSFMRTVLSGGNYHRLTFVVPGSHSAISDPEGFYGIIKQVPWHADTLLQLAELYSHREGTPLQRFSSTISDIVSLPEHSQAADFIERAMFTYERAFVGAFNFTSGTNRLDFDHVENRPFFLAIHRQVIDLQRRGLFRTAFEFSRLLYALDPWTDPHGALFHLDFLAVKAGMNQWLLDLYNFFDSRVSGAGSSTSTFQGRIVVTALPGWAYARALALRSGTNSNESKQQESTEALKEAIIAFPSIVPLLADKADISLSSEVRGQGAFRIFTKGYLSSVQESLLHLLSHLYVQRSAPLWKTADVSAWFAQTVNQVVQNGNLPGTCASAPGYERFGELVKARNFPTSVHRHIMVLGAPAQRLLSFLPDSTVGGNSLACDPVPPATKVSEYDDAFFQGAEDAFVGATSRRQQQRLLEQMIPDAAARQQLQAFFEDHPALRQQFPGGLVQFAQVAANMPDEMLEEILMGHALNEEGVMQQQGGMPGGMPGDDMVFLEFPEGDEDHEGENIVYEGENVDIERDHQHDEGEDDEEVDDDEDEEEAIPLPTRVLRNLMSRLFGASAADDADDSSEDEETGHPPRDDAGVD</sequence>
<dbReference type="Proteomes" id="UP000310158">
    <property type="component" value="Unassembled WGS sequence"/>
</dbReference>
<feature type="compositionally biased region" description="Acidic residues" evidence="1">
    <location>
        <begin position="831"/>
        <end position="841"/>
    </location>
</feature>
<dbReference type="PANTHER" id="PTHR22684">
    <property type="entry name" value="NULP1-RELATED"/>
    <property type="match status" value="1"/>
</dbReference>
<feature type="compositionally biased region" description="Basic and acidic residues" evidence="1">
    <location>
        <begin position="126"/>
        <end position="138"/>
    </location>
</feature>
<dbReference type="Pfam" id="PF04910">
    <property type="entry name" value="Tcf25"/>
    <property type="match status" value="1"/>
</dbReference>
<feature type="compositionally biased region" description="Polar residues" evidence="1">
    <location>
        <begin position="207"/>
        <end position="220"/>
    </location>
</feature>